<dbReference type="InterPro" id="IPR003004">
    <property type="entry name" value="GspF/PilC"/>
</dbReference>
<evidence type="ECO:0000256" key="7">
    <source>
        <dbReference type="ARBA" id="ARBA00022989"/>
    </source>
</evidence>
<dbReference type="GO" id="GO:0015628">
    <property type="term" value="P:protein secretion by the type II secretion system"/>
    <property type="evidence" value="ECO:0007669"/>
    <property type="project" value="TreeGrafter"/>
</dbReference>
<dbReference type="FunFam" id="1.20.81.30:FF:000001">
    <property type="entry name" value="Type II secretion system protein F"/>
    <property type="match status" value="2"/>
</dbReference>
<feature type="transmembrane region" description="Helical" evidence="10">
    <location>
        <begin position="167"/>
        <end position="192"/>
    </location>
</feature>
<evidence type="ECO:0000256" key="2">
    <source>
        <dbReference type="ARBA" id="ARBA00005745"/>
    </source>
</evidence>
<accession>A0AAJ2S5Q3</accession>
<keyword evidence="7 10" id="KW-1133">Transmembrane helix</keyword>
<organism evidence="12 13">
    <name type="scientific">Scandinavium lactucae</name>
    <dbReference type="NCBI Taxonomy" id="3095028"/>
    <lineage>
        <taxon>Bacteria</taxon>
        <taxon>Pseudomonadati</taxon>
        <taxon>Pseudomonadota</taxon>
        <taxon>Gammaproteobacteria</taxon>
        <taxon>Enterobacterales</taxon>
        <taxon>Enterobacteriaceae</taxon>
        <taxon>Scandinavium</taxon>
    </lineage>
</organism>
<protein>
    <submittedName>
        <fullName evidence="12">Protein transport protein HofC</fullName>
    </submittedName>
</protein>
<comment type="caution">
    <text evidence="12">The sequence shown here is derived from an EMBL/GenBank/DDBJ whole genome shotgun (WGS) entry which is preliminary data.</text>
</comment>
<comment type="subcellular location">
    <subcellularLocation>
        <location evidence="1 9">Cell inner membrane</location>
        <topology evidence="1 9">Multi-pass membrane protein</topology>
    </subcellularLocation>
</comment>
<evidence type="ECO:0000256" key="4">
    <source>
        <dbReference type="ARBA" id="ARBA00022475"/>
    </source>
</evidence>
<proteinExistence type="inferred from homology"/>
<comment type="similarity">
    <text evidence="2 9">Belongs to the GSP F family.</text>
</comment>
<dbReference type="InterPro" id="IPR001992">
    <property type="entry name" value="T2SS_GspF/T4SS_PilC_CS"/>
</dbReference>
<dbReference type="InterPro" id="IPR042094">
    <property type="entry name" value="T2SS_GspF_sf"/>
</dbReference>
<dbReference type="NCBIfam" id="NF007861">
    <property type="entry name" value="PRK10573.1"/>
    <property type="match status" value="1"/>
</dbReference>
<keyword evidence="6 9" id="KW-0812">Transmembrane</keyword>
<dbReference type="AlphaFoldDB" id="A0AAJ2S5Q3"/>
<evidence type="ECO:0000256" key="9">
    <source>
        <dbReference type="RuleBase" id="RU003923"/>
    </source>
</evidence>
<keyword evidence="8 10" id="KW-0472">Membrane</keyword>
<feature type="domain" description="Type II secretion system protein GspF" evidence="11">
    <location>
        <begin position="268"/>
        <end position="388"/>
    </location>
</feature>
<dbReference type="RefSeq" id="WP_319628171.1">
    <property type="nucleotide sequence ID" value="NZ_JAWXRB010000043.1"/>
</dbReference>
<dbReference type="PROSITE" id="PS00874">
    <property type="entry name" value="T2SP_F"/>
    <property type="match status" value="1"/>
</dbReference>
<dbReference type="GO" id="GO:0005886">
    <property type="term" value="C:plasma membrane"/>
    <property type="evidence" value="ECO:0007669"/>
    <property type="project" value="UniProtKB-SubCell"/>
</dbReference>
<evidence type="ECO:0000313" key="13">
    <source>
        <dbReference type="Proteomes" id="UP001282336"/>
    </source>
</evidence>
<feature type="domain" description="Type II secretion system protein GspF" evidence="11">
    <location>
        <begin position="64"/>
        <end position="186"/>
    </location>
</feature>
<dbReference type="PANTHER" id="PTHR30012">
    <property type="entry name" value="GENERAL SECRETION PATHWAY PROTEIN"/>
    <property type="match status" value="1"/>
</dbReference>
<dbReference type="Gene3D" id="1.20.81.30">
    <property type="entry name" value="Type II secretion system (T2SS), domain F"/>
    <property type="match status" value="2"/>
</dbReference>
<evidence type="ECO:0000313" key="12">
    <source>
        <dbReference type="EMBL" id="MDX6031610.1"/>
    </source>
</evidence>
<evidence type="ECO:0000256" key="5">
    <source>
        <dbReference type="ARBA" id="ARBA00022519"/>
    </source>
</evidence>
<dbReference type="InterPro" id="IPR018076">
    <property type="entry name" value="T2SS_GspF_dom"/>
</dbReference>
<dbReference type="PRINTS" id="PR00812">
    <property type="entry name" value="BCTERIALGSPF"/>
</dbReference>
<evidence type="ECO:0000256" key="1">
    <source>
        <dbReference type="ARBA" id="ARBA00004429"/>
    </source>
</evidence>
<evidence type="ECO:0000256" key="6">
    <source>
        <dbReference type="ARBA" id="ARBA00022692"/>
    </source>
</evidence>
<dbReference type="Proteomes" id="UP001282336">
    <property type="component" value="Unassembled WGS sequence"/>
</dbReference>
<name>A0AAJ2S5Q3_9ENTR</name>
<dbReference type="Pfam" id="PF00482">
    <property type="entry name" value="T2SSF"/>
    <property type="match status" value="2"/>
</dbReference>
<feature type="transmembrane region" description="Helical" evidence="10">
    <location>
        <begin position="212"/>
        <end position="234"/>
    </location>
</feature>
<evidence type="ECO:0000256" key="10">
    <source>
        <dbReference type="SAM" id="Phobius"/>
    </source>
</evidence>
<keyword evidence="5" id="KW-0997">Cell inner membrane</keyword>
<feature type="transmembrane region" description="Helical" evidence="10">
    <location>
        <begin position="369"/>
        <end position="389"/>
    </location>
</feature>
<sequence length="399" mass="44839">MVSKQLWQWRGLTEDGDPRQGLVWVDNKLAALECAREDGVHPLALKRRAIRLSLWRAQYSSELMQQLATLLQAGLTLSESLQLLAEQHPVPQWQALMQDLARQLAQGQSLSLAMQAWPEAFPPLYHAMIQAGEMTGKLDYCCAHLARQQEQQQRLNQKVKKALRYPLMILLLAVLVVIGMSVFVLPEFAAIYRTFNTPLPVLTRWVMAMSSAVQRGLPLLVCLTIMPFILRPILQRSPRWQMLRPQLWLALPMVSGLIRGRMLSQIYTVLALTQNAGIPFLQGLESVEKTLTCPWWRSVIHQMSESIAQGSAIWQAMAQQTVFTPLCKQLVRTGEVSGSLDKMLENLAHYHSEQTHQQADNLATILEPVMLLVTGVIIGTLVVAMYLPIFHLGDAISGG</sequence>
<gene>
    <name evidence="12" type="primary">hofC</name>
    <name evidence="12" type="ORF">SIL20_08830</name>
</gene>
<evidence type="ECO:0000256" key="3">
    <source>
        <dbReference type="ARBA" id="ARBA00022448"/>
    </source>
</evidence>
<evidence type="ECO:0000256" key="8">
    <source>
        <dbReference type="ARBA" id="ARBA00023136"/>
    </source>
</evidence>
<dbReference type="PANTHER" id="PTHR30012:SF7">
    <property type="entry name" value="PROTEIN TRANSPORT PROTEIN HOFC HOMOLOG"/>
    <property type="match status" value="1"/>
</dbReference>
<keyword evidence="3 9" id="KW-0813">Transport</keyword>
<dbReference type="EMBL" id="JAWXRC010000024">
    <property type="protein sequence ID" value="MDX6031610.1"/>
    <property type="molecule type" value="Genomic_DNA"/>
</dbReference>
<keyword evidence="4" id="KW-1003">Cell membrane</keyword>
<evidence type="ECO:0000259" key="11">
    <source>
        <dbReference type="Pfam" id="PF00482"/>
    </source>
</evidence>
<reference evidence="12" key="1">
    <citation type="submission" date="2023-11" db="EMBL/GenBank/DDBJ databases">
        <title>Scandinavium wanjuensis sp. nov., isolated from lettuce South Korea.</title>
        <authorList>
            <person name="Park J."/>
            <person name="Park S."/>
            <person name="Oh K.K."/>
            <person name="Cho G.S."/>
            <person name="Franz C.M.A.P."/>
        </authorList>
    </citation>
    <scope>NUCLEOTIDE SEQUENCE</scope>
    <source>
        <strain evidence="12">V105_12</strain>
    </source>
</reference>